<feature type="transmembrane region" description="Helical" evidence="1">
    <location>
        <begin position="37"/>
        <end position="58"/>
    </location>
</feature>
<dbReference type="RefSeq" id="WP_188389809.1">
    <property type="nucleotide sequence ID" value="NZ_BMFK01000005.1"/>
</dbReference>
<dbReference type="EMBL" id="BMFK01000005">
    <property type="protein sequence ID" value="GGE82519.1"/>
    <property type="molecule type" value="Genomic_DNA"/>
</dbReference>
<name>A0A917ERN8_9BACI</name>
<comment type="caution">
    <text evidence="2">The sequence shown here is derived from an EMBL/GenBank/DDBJ whole genome shotgun (WGS) entry which is preliminary data.</text>
</comment>
<proteinExistence type="predicted"/>
<keyword evidence="1" id="KW-0472">Membrane</keyword>
<keyword evidence="1" id="KW-1133">Transmembrane helix</keyword>
<dbReference type="AlphaFoldDB" id="A0A917ERN8"/>
<evidence type="ECO:0000256" key="1">
    <source>
        <dbReference type="SAM" id="Phobius"/>
    </source>
</evidence>
<protein>
    <submittedName>
        <fullName evidence="2">Uncharacterized protein</fullName>
    </submittedName>
</protein>
<sequence>MFIRNTGQMIISLLTSLAFIILSFTYSGTHSFTEAVITLGAWISALNIVMLASVTMLYRTFGKSASQS</sequence>
<reference evidence="2" key="1">
    <citation type="journal article" date="2014" name="Int. J. Syst. Evol. Microbiol.">
        <title>Complete genome sequence of Corynebacterium casei LMG S-19264T (=DSM 44701T), isolated from a smear-ripened cheese.</title>
        <authorList>
            <consortium name="US DOE Joint Genome Institute (JGI-PGF)"/>
            <person name="Walter F."/>
            <person name="Albersmeier A."/>
            <person name="Kalinowski J."/>
            <person name="Ruckert C."/>
        </authorList>
    </citation>
    <scope>NUCLEOTIDE SEQUENCE</scope>
    <source>
        <strain evidence="2">CGMCC 1.12698</strain>
    </source>
</reference>
<evidence type="ECO:0000313" key="3">
    <source>
        <dbReference type="Proteomes" id="UP000605259"/>
    </source>
</evidence>
<keyword evidence="3" id="KW-1185">Reference proteome</keyword>
<accession>A0A917ERN8</accession>
<reference evidence="2" key="2">
    <citation type="submission" date="2020-09" db="EMBL/GenBank/DDBJ databases">
        <authorList>
            <person name="Sun Q."/>
            <person name="Zhou Y."/>
        </authorList>
    </citation>
    <scope>NUCLEOTIDE SEQUENCE</scope>
    <source>
        <strain evidence="2">CGMCC 1.12698</strain>
    </source>
</reference>
<evidence type="ECO:0000313" key="2">
    <source>
        <dbReference type="EMBL" id="GGE82519.1"/>
    </source>
</evidence>
<keyword evidence="1" id="KW-0812">Transmembrane</keyword>
<dbReference type="Proteomes" id="UP000605259">
    <property type="component" value="Unassembled WGS sequence"/>
</dbReference>
<organism evidence="2 3">
    <name type="scientific">Priestia taiwanensis</name>
    <dbReference type="NCBI Taxonomy" id="1347902"/>
    <lineage>
        <taxon>Bacteria</taxon>
        <taxon>Bacillati</taxon>
        <taxon>Bacillota</taxon>
        <taxon>Bacilli</taxon>
        <taxon>Bacillales</taxon>
        <taxon>Bacillaceae</taxon>
        <taxon>Priestia</taxon>
    </lineage>
</organism>
<gene>
    <name evidence="2" type="ORF">GCM10007140_35160</name>
</gene>